<comment type="caution">
    <text evidence="1">The sequence shown here is derived from an EMBL/GenBank/DDBJ whole genome shotgun (WGS) entry which is preliminary data.</text>
</comment>
<name>A0AA42R148_ENTCL</name>
<dbReference type="Proteomes" id="UP001161707">
    <property type="component" value="Unassembled WGS sequence"/>
</dbReference>
<proteinExistence type="predicted"/>
<evidence type="ECO:0000313" key="1">
    <source>
        <dbReference type="EMBL" id="MDH1481554.1"/>
    </source>
</evidence>
<gene>
    <name evidence="1" type="ORF">N5E88_18975</name>
</gene>
<evidence type="ECO:0000313" key="2">
    <source>
        <dbReference type="Proteomes" id="UP001161707"/>
    </source>
</evidence>
<dbReference type="AlphaFoldDB" id="A0AA42R148"/>
<protein>
    <submittedName>
        <fullName evidence="1">Uncharacterized protein</fullName>
    </submittedName>
</protein>
<organism evidence="1 2">
    <name type="scientific">Enterobacter cloacae</name>
    <dbReference type="NCBI Taxonomy" id="550"/>
    <lineage>
        <taxon>Bacteria</taxon>
        <taxon>Pseudomonadati</taxon>
        <taxon>Pseudomonadota</taxon>
        <taxon>Gammaproteobacteria</taxon>
        <taxon>Enterobacterales</taxon>
        <taxon>Enterobacteriaceae</taxon>
        <taxon>Enterobacter</taxon>
        <taxon>Enterobacter cloacae complex</taxon>
    </lineage>
</organism>
<dbReference type="RefSeq" id="WP_157843610.1">
    <property type="nucleotide sequence ID" value="NZ_CP104836.1"/>
</dbReference>
<sequence>MNTSANRKTIKLPAGETFAPISNKCKSCGYVELTLHVDCSALKAQTQVVEAVSKRYLPLIEKVSGEIVEVIIGKLIIELRALVFSYNVTTISTDSSRKTVRTFRYRGAIEEFATAFWARELNFVHL</sequence>
<reference evidence="1" key="1">
    <citation type="submission" date="2022-09" db="EMBL/GenBank/DDBJ databases">
        <title>Intensive care unit water sources are persistently colonized with multi-drug resistant bacteria and are the site of extensive horizontal gene transfer of antibiotic resistance genes.</title>
        <authorList>
            <person name="Diorio-Toth L."/>
        </authorList>
    </citation>
    <scope>NUCLEOTIDE SEQUENCE</scope>
    <source>
        <strain evidence="1">GD03711</strain>
    </source>
</reference>
<dbReference type="EMBL" id="JAOCIY010000062">
    <property type="protein sequence ID" value="MDH1481554.1"/>
    <property type="molecule type" value="Genomic_DNA"/>
</dbReference>
<accession>A0AA42R148</accession>